<gene>
    <name evidence="1" type="ORF">A2382_03130</name>
</gene>
<protein>
    <submittedName>
        <fullName evidence="1">Uncharacterized protein</fullName>
    </submittedName>
</protein>
<dbReference type="EMBL" id="MGHY01000006">
    <property type="protein sequence ID" value="OGM79894.1"/>
    <property type="molecule type" value="Genomic_DNA"/>
</dbReference>
<name>A0A1F8CU97_9BACT</name>
<evidence type="ECO:0000313" key="1">
    <source>
        <dbReference type="EMBL" id="OGM79894.1"/>
    </source>
</evidence>
<accession>A0A1F8CU97</accession>
<dbReference type="AlphaFoldDB" id="A0A1F8CU97"/>
<dbReference type="InterPro" id="IPR016024">
    <property type="entry name" value="ARM-type_fold"/>
</dbReference>
<dbReference type="Proteomes" id="UP000178999">
    <property type="component" value="Unassembled WGS sequence"/>
</dbReference>
<dbReference type="STRING" id="1802538.A2382_03130"/>
<dbReference type="SUPFAM" id="SSF48371">
    <property type="entry name" value="ARM repeat"/>
    <property type="match status" value="1"/>
</dbReference>
<proteinExistence type="predicted"/>
<organism evidence="1 2">
    <name type="scientific">Candidatus Woesebacteria bacterium RIFOXYB1_FULL_38_16</name>
    <dbReference type="NCBI Taxonomy" id="1802538"/>
    <lineage>
        <taxon>Bacteria</taxon>
        <taxon>Candidatus Woeseibacteriota</taxon>
    </lineage>
</organism>
<evidence type="ECO:0000313" key="2">
    <source>
        <dbReference type="Proteomes" id="UP000178999"/>
    </source>
</evidence>
<comment type="caution">
    <text evidence="1">The sequence shown here is derived from an EMBL/GenBank/DDBJ whole genome shotgun (WGS) entry which is preliminary data.</text>
</comment>
<sequence>MTRSGQSNYSGVNAQAWAAMSMFLQFTGRGDFRYIGFEGEKLEDFHLVFSDGRKMICESKSYNLNYSDIRNILDKIHNHNMVNEGDEIVLICKTVNKNAKTEIERYQYNKGRFGTKLTSPRHGYKDYHLNLLSKVKFWEVSKDINQKLVEALIARHLGVWVPEEALKDITANIVLEEVYHGSAKGDKLNRTTFLKKLQEKKAQILNYSGYEVDRLTAEKDVEDLIGILKSNKDTTQIIASKISDISRNPSEFNFLITRLKERTDLDLGYWKQLWEASVRSFLVLHVFDIFGNNLATKENQKYALQFSSKVLEGSYEYFREDFIKKDISELCKKVFDKSHAFENEIFQIIKKLLSPTISDFLFSEKSFNANDKSWERDEISKVIEHIYNKTNTESLKDQIISYLGDTFNLVGDYGRHWFYTPPSVFSIFCSYAKERPKKRILILKKIYTRQYNNHYNEYGSTFKFLGWEGSGSGISQMGSDFSISDNNFVSLIIQPALLTLYAKDKQKAWEFIVEHCVTTDIGQVSDDRPDFLNRAAIPILISEYKNGNHSIEAFHILKSFIEMGKGIPWKPDLIYQAVRNDNALSNVKRWKLVKVSLEKYKNLPVNVFVQQIISDLASKSNNEEIQLEATRVIKSWSKDPDYAKRSITDSYDIVDNISKLLDNPKKVDDAIEVFSNYISSPDFIENDDSWRIWDEARTLAKILEKDFVKGIDILKSVSSCEKLSQNQQNLVSASLTDISNGELLKQIYDEFVFPEFNSLGNNIQKIELKYPHRYAREQFVRFAEKLAEEKYLTEALSMVKIFIDDSDPIVENYSDDKEGAFNEHDKIKKGEDSMTIHTVRGYCAWAIQKMIVPRDFTKVEDTRRAIEESIFLLKKLSTDKNFYIRVQATIPLIELAKNRNTVLPENRSERFLSIKTAEEIKNLAFIMLRDNTNHKLPTVMKHLAMVFSHMRSLSQDEAYEVLGIFTKDEYPDKDRGKRGHESFLADVLDEASPLFIFFAEFRNYSFKDWPIDWPPLGNFNEEPFRNLLVKMVLHEDFAVRRVFAWQFARIPLEIKNINIDKRTITFSDAIVLSAKYLEKMTGEYNHEVFENIYRFVSDYISDAFDVCFNLWSKCIDTESKFFKENLTKENWIELHWWPYFYNGKILVEIAQRKGDRVFLDYFRKLVEYPLEVDIANDLDDAVNVLIDTKTNHTEVEQIFARLISRNPKYYDDKKKWELKKS</sequence>
<reference evidence="1 2" key="1">
    <citation type="journal article" date="2016" name="Nat. Commun.">
        <title>Thousands of microbial genomes shed light on interconnected biogeochemical processes in an aquifer system.</title>
        <authorList>
            <person name="Anantharaman K."/>
            <person name="Brown C.T."/>
            <person name="Hug L.A."/>
            <person name="Sharon I."/>
            <person name="Castelle C.J."/>
            <person name="Probst A.J."/>
            <person name="Thomas B.C."/>
            <person name="Singh A."/>
            <person name="Wilkins M.J."/>
            <person name="Karaoz U."/>
            <person name="Brodie E.L."/>
            <person name="Williams K.H."/>
            <person name="Hubbard S.S."/>
            <person name="Banfield J.F."/>
        </authorList>
    </citation>
    <scope>NUCLEOTIDE SEQUENCE [LARGE SCALE GENOMIC DNA]</scope>
</reference>